<dbReference type="Proteomes" id="UP000250369">
    <property type="component" value="Unassembled WGS sequence"/>
</dbReference>
<dbReference type="InterPro" id="IPR011330">
    <property type="entry name" value="Glyco_hydro/deAcase_b/a-brl"/>
</dbReference>
<gene>
    <name evidence="1" type="ORF">DQG23_02030</name>
</gene>
<protein>
    <recommendedName>
        <fullName evidence="3">NodB homology domain-containing protein</fullName>
    </recommendedName>
</protein>
<keyword evidence="2" id="KW-1185">Reference proteome</keyword>
<evidence type="ECO:0008006" key="3">
    <source>
        <dbReference type="Google" id="ProtNLM"/>
    </source>
</evidence>
<dbReference type="RefSeq" id="WP_113029112.1">
    <property type="nucleotide sequence ID" value="NZ_QMFB01000001.1"/>
</dbReference>
<comment type="caution">
    <text evidence="1">The sequence shown here is derived from an EMBL/GenBank/DDBJ whole genome shotgun (WGS) entry which is preliminary data.</text>
</comment>
<name>A0A329MX49_9BACL</name>
<reference evidence="1 2" key="1">
    <citation type="journal article" date="2009" name="Int. J. Syst. Evol. Microbiol.">
        <title>Paenibacillus contaminans sp. nov., isolated from a contaminated laboratory plate.</title>
        <authorList>
            <person name="Chou J.H."/>
            <person name="Lee J.H."/>
            <person name="Lin M.C."/>
            <person name="Chang P.S."/>
            <person name="Arun A.B."/>
            <person name="Young C.C."/>
            <person name="Chen W.M."/>
        </authorList>
    </citation>
    <scope>NUCLEOTIDE SEQUENCE [LARGE SCALE GENOMIC DNA]</scope>
    <source>
        <strain evidence="1 2">CKOBP-6</strain>
    </source>
</reference>
<dbReference type="EMBL" id="QMFB01000001">
    <property type="protein sequence ID" value="RAV23003.1"/>
    <property type="molecule type" value="Genomic_DNA"/>
</dbReference>
<dbReference type="OrthoDB" id="2492838at2"/>
<dbReference type="GO" id="GO:0005975">
    <property type="term" value="P:carbohydrate metabolic process"/>
    <property type="evidence" value="ECO:0007669"/>
    <property type="project" value="InterPro"/>
</dbReference>
<proteinExistence type="predicted"/>
<organism evidence="1 2">
    <name type="scientific">Paenibacillus contaminans</name>
    <dbReference type="NCBI Taxonomy" id="450362"/>
    <lineage>
        <taxon>Bacteria</taxon>
        <taxon>Bacillati</taxon>
        <taxon>Bacillota</taxon>
        <taxon>Bacilli</taxon>
        <taxon>Bacillales</taxon>
        <taxon>Paenibacillaceae</taxon>
        <taxon>Paenibacillus</taxon>
    </lineage>
</organism>
<dbReference type="SUPFAM" id="SSF88713">
    <property type="entry name" value="Glycoside hydrolase/deacetylase"/>
    <property type="match status" value="1"/>
</dbReference>
<sequence>MRIAKVGVLFDKRDAERRWRLDLNVFGNYVCEVLQHAGIPFDHYDNADLAASEAPDLLLVAHCGEDRSTADKLWAYAERGGTLIVYGTLDVLAARVGYEPAGEIGAGYADIGRTTAGSESPLRFLAAKPWRLPAGQQQLCESEAAGVLRDGSPDGKEAGPAFIRFAVGRGSIERWSVAVMDTIVLLQQGKQPVIRDGVPAFDGTASIDDGNLKADDEYAVDWVYDRERSAAGEPFFAHPYADLWREALVSHLLRAALAKGLPLPFIDRWPEGVEHVALLSLDSDHTGDKEAVTTLELLDSCGVPATWCMMAPWYSRGMYERVRLEGHEIAFHYNAVAADEGEWSEEAFESQLNGLLQSVPADKVVSNKNHLTRVEGWGELFRWCERFGIASDQTRGGSKRGNIGFLYGTCQPYFPAAWSDERNRTYDVLEIGFHYGDFLQCDPSLIAPILEQAALVRGVAHFVFHQIHIDRKSAIREWLRRYTKEAKQRGFVFWTGEQINKWERARRKLRIEGSAAEDRLTVSNTGGDHGPQGVRICIPVLGEEQDDAVRYGVRCRLVDLNGESTVSS</sequence>
<accession>A0A329MX49</accession>
<dbReference type="AlphaFoldDB" id="A0A329MX49"/>
<evidence type="ECO:0000313" key="1">
    <source>
        <dbReference type="EMBL" id="RAV23003.1"/>
    </source>
</evidence>
<evidence type="ECO:0000313" key="2">
    <source>
        <dbReference type="Proteomes" id="UP000250369"/>
    </source>
</evidence>
<dbReference type="Gene3D" id="3.20.20.370">
    <property type="entry name" value="Glycoside hydrolase/deacetylase"/>
    <property type="match status" value="1"/>
</dbReference>